<evidence type="ECO:0000313" key="1">
    <source>
        <dbReference type="EMBL" id="RDX49477.1"/>
    </source>
</evidence>
<dbReference type="Proteomes" id="UP000256964">
    <property type="component" value="Unassembled WGS sequence"/>
</dbReference>
<evidence type="ECO:0000313" key="2">
    <source>
        <dbReference type="Proteomes" id="UP000256964"/>
    </source>
</evidence>
<proteinExistence type="predicted"/>
<organism evidence="1 2">
    <name type="scientific">Lentinus brumalis</name>
    <dbReference type="NCBI Taxonomy" id="2498619"/>
    <lineage>
        <taxon>Eukaryota</taxon>
        <taxon>Fungi</taxon>
        <taxon>Dikarya</taxon>
        <taxon>Basidiomycota</taxon>
        <taxon>Agaricomycotina</taxon>
        <taxon>Agaricomycetes</taxon>
        <taxon>Polyporales</taxon>
        <taxon>Polyporaceae</taxon>
        <taxon>Lentinus</taxon>
    </lineage>
</organism>
<sequence>MNIDQPHPQPASSPTAIATLEDNGEATMESDMNNNQLLTCPANSPARPTLLVGLAWQASSAGRALPTLQD</sequence>
<dbReference type="AlphaFoldDB" id="A0A371DAC0"/>
<gene>
    <name evidence="1" type="ORF">OH76DRAFT_1403714</name>
</gene>
<accession>A0A371DAC0</accession>
<name>A0A371DAC0_9APHY</name>
<reference evidence="1 2" key="1">
    <citation type="journal article" date="2018" name="Biotechnol. Biofuels">
        <title>Integrative visual omics of the white-rot fungus Polyporus brumalis exposes the biotechnological potential of its oxidative enzymes for delignifying raw plant biomass.</title>
        <authorList>
            <person name="Miyauchi S."/>
            <person name="Rancon A."/>
            <person name="Drula E."/>
            <person name="Hage H."/>
            <person name="Chaduli D."/>
            <person name="Favel A."/>
            <person name="Grisel S."/>
            <person name="Henrissat B."/>
            <person name="Herpoel-Gimbert I."/>
            <person name="Ruiz-Duenas F.J."/>
            <person name="Chevret D."/>
            <person name="Hainaut M."/>
            <person name="Lin J."/>
            <person name="Wang M."/>
            <person name="Pangilinan J."/>
            <person name="Lipzen A."/>
            <person name="Lesage-Meessen L."/>
            <person name="Navarro D."/>
            <person name="Riley R."/>
            <person name="Grigoriev I.V."/>
            <person name="Zhou S."/>
            <person name="Raouche S."/>
            <person name="Rosso M.N."/>
        </authorList>
    </citation>
    <scope>NUCLEOTIDE SEQUENCE [LARGE SCALE GENOMIC DNA]</scope>
    <source>
        <strain evidence="1 2">BRFM 1820</strain>
    </source>
</reference>
<protein>
    <submittedName>
        <fullName evidence="1">Uncharacterized protein</fullName>
    </submittedName>
</protein>
<dbReference type="EMBL" id="KZ857405">
    <property type="protein sequence ID" value="RDX49477.1"/>
    <property type="molecule type" value="Genomic_DNA"/>
</dbReference>
<keyword evidence="2" id="KW-1185">Reference proteome</keyword>